<name>A0A6J6MWI0_9ZZZZ</name>
<dbReference type="EMBL" id="CAFBRC010000001">
    <property type="protein sequence ID" value="CAB5070687.1"/>
    <property type="molecule type" value="Genomic_DNA"/>
</dbReference>
<evidence type="ECO:0000256" key="1">
    <source>
        <dbReference type="ARBA" id="ARBA00022723"/>
    </source>
</evidence>
<dbReference type="PANTHER" id="PTHR43342:SF1">
    <property type="entry name" value="BIFURCATING [FEFE] HYDROGENASE GAMMA SUBUNIT"/>
    <property type="match status" value="1"/>
</dbReference>
<gene>
    <name evidence="4" type="ORF">UFOPK2342_00947</name>
    <name evidence="5" type="ORF">UFOPK3266_00533</name>
    <name evidence="6" type="ORF">UFOPK4367_00019</name>
</gene>
<dbReference type="GO" id="GO:0046872">
    <property type="term" value="F:metal ion binding"/>
    <property type="evidence" value="ECO:0007669"/>
    <property type="project" value="UniProtKB-KW"/>
</dbReference>
<proteinExistence type="predicted"/>
<dbReference type="Pfam" id="PF01257">
    <property type="entry name" value="2Fe-2S_thioredx"/>
    <property type="match status" value="1"/>
</dbReference>
<protein>
    <submittedName>
        <fullName evidence="4">Unannotated protein</fullName>
    </submittedName>
</protein>
<keyword evidence="1" id="KW-0479">Metal-binding</keyword>
<dbReference type="EMBL" id="CAFBAA010000009">
    <property type="protein sequence ID" value="CAB4842021.1"/>
    <property type="molecule type" value="Genomic_DNA"/>
</dbReference>
<dbReference type="EMBL" id="CAEZXB010000016">
    <property type="protein sequence ID" value="CAB4678317.1"/>
    <property type="molecule type" value="Genomic_DNA"/>
</dbReference>
<organism evidence="4">
    <name type="scientific">freshwater metagenome</name>
    <dbReference type="NCBI Taxonomy" id="449393"/>
    <lineage>
        <taxon>unclassified sequences</taxon>
        <taxon>metagenomes</taxon>
        <taxon>ecological metagenomes</taxon>
    </lineage>
</organism>
<evidence type="ECO:0000313" key="5">
    <source>
        <dbReference type="EMBL" id="CAB4842021.1"/>
    </source>
</evidence>
<dbReference type="AlphaFoldDB" id="A0A6J6MWI0"/>
<evidence type="ECO:0000313" key="6">
    <source>
        <dbReference type="EMBL" id="CAB5070687.1"/>
    </source>
</evidence>
<evidence type="ECO:0000256" key="3">
    <source>
        <dbReference type="ARBA" id="ARBA00023014"/>
    </source>
</evidence>
<dbReference type="InterPro" id="IPR028431">
    <property type="entry name" value="NADP_DH_HndA-like"/>
</dbReference>
<evidence type="ECO:0000313" key="4">
    <source>
        <dbReference type="EMBL" id="CAB4678317.1"/>
    </source>
</evidence>
<dbReference type="InterPro" id="IPR041921">
    <property type="entry name" value="NuoE_N"/>
</dbReference>
<sequence>MKHLTWTDAAALEVVREHAGKPGPMLLTLQALQERFGYVATSFLPSIATELNVSRAEVHGVLTYYSDFRTTPPAPHQIHLCVAEACQALGVRDVEQDLAAAGFKVGERSIDGSTDVVGMYCLGNCALGPAAQVDGNLCGRVSAKSLIAQVKA</sequence>
<dbReference type="Gene3D" id="3.40.30.10">
    <property type="entry name" value="Glutaredoxin"/>
    <property type="match status" value="1"/>
</dbReference>
<dbReference type="PANTHER" id="PTHR43342">
    <property type="entry name" value="NADH-QUINONE OXIDOREDUCTASE, E SUBUNIT"/>
    <property type="match status" value="1"/>
</dbReference>
<accession>A0A6J6MWI0</accession>
<dbReference type="SUPFAM" id="SSF52833">
    <property type="entry name" value="Thioredoxin-like"/>
    <property type="match status" value="1"/>
</dbReference>
<dbReference type="InterPro" id="IPR036249">
    <property type="entry name" value="Thioredoxin-like_sf"/>
</dbReference>
<evidence type="ECO:0000256" key="2">
    <source>
        <dbReference type="ARBA" id="ARBA00023004"/>
    </source>
</evidence>
<keyword evidence="2" id="KW-0408">Iron</keyword>
<dbReference type="GO" id="GO:0051536">
    <property type="term" value="F:iron-sulfur cluster binding"/>
    <property type="evidence" value="ECO:0007669"/>
    <property type="project" value="UniProtKB-KW"/>
</dbReference>
<reference evidence="4" key="1">
    <citation type="submission" date="2020-05" db="EMBL/GenBank/DDBJ databases">
        <authorList>
            <person name="Chiriac C."/>
            <person name="Salcher M."/>
            <person name="Ghai R."/>
            <person name="Kavagutti S V."/>
        </authorList>
    </citation>
    <scope>NUCLEOTIDE SEQUENCE</scope>
</reference>
<dbReference type="Gene3D" id="1.10.10.1590">
    <property type="entry name" value="NADH-quinone oxidoreductase subunit E"/>
    <property type="match status" value="1"/>
</dbReference>
<keyword evidence="3" id="KW-0411">Iron-sulfur</keyword>